<evidence type="ECO:0000313" key="1">
    <source>
        <dbReference type="EMBL" id="UVI28230.1"/>
    </source>
</evidence>
<dbReference type="Proteomes" id="UP001057877">
    <property type="component" value="Chromosome"/>
</dbReference>
<protein>
    <submittedName>
        <fullName evidence="1">Cytochrome C oxidase subunit II</fullName>
    </submittedName>
</protein>
<name>A0ABY5S6Q5_9BACL</name>
<gene>
    <name evidence="1" type="ORF">L1F29_22615</name>
</gene>
<dbReference type="Gene3D" id="2.60.40.420">
    <property type="entry name" value="Cupredoxins - blue copper proteins"/>
    <property type="match status" value="1"/>
</dbReference>
<dbReference type="InterPro" id="IPR008972">
    <property type="entry name" value="Cupredoxin"/>
</dbReference>
<accession>A0ABY5S6Q5</accession>
<keyword evidence="2" id="KW-1185">Reference proteome</keyword>
<dbReference type="EMBL" id="CP091430">
    <property type="protein sequence ID" value="UVI28230.1"/>
    <property type="molecule type" value="Genomic_DNA"/>
</dbReference>
<reference evidence="1" key="1">
    <citation type="submission" date="2022-01" db="EMBL/GenBank/DDBJ databases">
        <title>Paenibacillus spongiae sp. nov., isolated from marine sponge.</title>
        <authorList>
            <person name="Li Z."/>
            <person name="Zhang M."/>
        </authorList>
    </citation>
    <scope>NUCLEOTIDE SEQUENCE</scope>
    <source>
        <strain evidence="1">PHS-Z3</strain>
    </source>
</reference>
<evidence type="ECO:0000313" key="2">
    <source>
        <dbReference type="Proteomes" id="UP001057877"/>
    </source>
</evidence>
<sequence length="127" mass="13802">MYKWIMFVVFAAASILGIYLVTNELPGKPVDEAASLPPGVTLLKVEANADFTFGEKEYRVKKGDKVKLKLVNKSGVHGLAIPDLGIDLKDDKMEQEVTFDEAGTFEMHCSVGCGVGHGDMKSVIIVE</sequence>
<organism evidence="1 2">
    <name type="scientific">Paenibacillus spongiae</name>
    <dbReference type="NCBI Taxonomy" id="2909671"/>
    <lineage>
        <taxon>Bacteria</taxon>
        <taxon>Bacillati</taxon>
        <taxon>Bacillota</taxon>
        <taxon>Bacilli</taxon>
        <taxon>Bacillales</taxon>
        <taxon>Paenibacillaceae</taxon>
        <taxon>Paenibacillus</taxon>
    </lineage>
</organism>
<dbReference type="SUPFAM" id="SSF49503">
    <property type="entry name" value="Cupredoxins"/>
    <property type="match status" value="1"/>
</dbReference>
<proteinExistence type="predicted"/>
<dbReference type="RefSeq" id="WP_258384318.1">
    <property type="nucleotide sequence ID" value="NZ_CP091430.1"/>
</dbReference>